<evidence type="ECO:0000313" key="5">
    <source>
        <dbReference type="EMBL" id="SDP95057.1"/>
    </source>
</evidence>
<evidence type="ECO:0000256" key="4">
    <source>
        <dbReference type="HAMAP-Rule" id="MF_01185"/>
    </source>
</evidence>
<keyword evidence="4" id="KW-0143">Chaperone</keyword>
<comment type="similarity">
    <text evidence="4">Belongs to the FliW family.</text>
</comment>
<comment type="subcellular location">
    <subcellularLocation>
        <location evidence="4">Cytoplasm</location>
    </subcellularLocation>
</comment>
<dbReference type="EMBL" id="FNJU01000017">
    <property type="protein sequence ID" value="SDP95057.1"/>
    <property type="molecule type" value="Genomic_DNA"/>
</dbReference>
<dbReference type="InterPro" id="IPR024046">
    <property type="entry name" value="Flagellar_assmbl_FliW_dom_sf"/>
</dbReference>
<comment type="subunit">
    <text evidence="4">Interacts with translational regulator CsrA and flagellin(s).</text>
</comment>
<dbReference type="Proteomes" id="UP000199159">
    <property type="component" value="Unassembled WGS sequence"/>
</dbReference>
<dbReference type="NCBIfam" id="NF009793">
    <property type="entry name" value="PRK13285.1-1"/>
    <property type="match status" value="1"/>
</dbReference>
<evidence type="ECO:0000256" key="2">
    <source>
        <dbReference type="ARBA" id="ARBA00022795"/>
    </source>
</evidence>
<gene>
    <name evidence="4" type="primary">fliW</name>
    <name evidence="5" type="ORF">SAMN05216565_11761</name>
</gene>
<keyword evidence="3 4" id="KW-0810">Translation regulation</keyword>
<dbReference type="RefSeq" id="WP_090859259.1">
    <property type="nucleotide sequence ID" value="NZ_FNJU01000017.1"/>
</dbReference>
<organism evidence="5 6">
    <name type="scientific">Litchfieldia salsa</name>
    <dbReference type="NCBI Taxonomy" id="930152"/>
    <lineage>
        <taxon>Bacteria</taxon>
        <taxon>Bacillati</taxon>
        <taxon>Bacillota</taxon>
        <taxon>Bacilli</taxon>
        <taxon>Bacillales</taxon>
        <taxon>Bacillaceae</taxon>
        <taxon>Litchfieldia</taxon>
    </lineage>
</organism>
<keyword evidence="6" id="KW-1185">Reference proteome</keyword>
<comment type="function">
    <text evidence="4">Acts as an anti-CsrA protein, binds CsrA and prevents it from repressing translation of its target genes, one of which is flagellin. Binds to flagellin and participates in the assembly of the flagellum.</text>
</comment>
<dbReference type="GO" id="GO:0006417">
    <property type="term" value="P:regulation of translation"/>
    <property type="evidence" value="ECO:0007669"/>
    <property type="project" value="UniProtKB-KW"/>
</dbReference>
<dbReference type="HAMAP" id="MF_01185">
    <property type="entry name" value="FliW"/>
    <property type="match status" value="1"/>
</dbReference>
<protein>
    <recommendedName>
        <fullName evidence="4">Flagellar assembly factor FliW</fullName>
    </recommendedName>
</protein>
<keyword evidence="2 4" id="KW-1005">Bacterial flagellum biogenesis</keyword>
<evidence type="ECO:0000313" key="6">
    <source>
        <dbReference type="Proteomes" id="UP000199159"/>
    </source>
</evidence>
<dbReference type="OrthoDB" id="9801235at2"/>
<dbReference type="Gene3D" id="2.30.290.10">
    <property type="entry name" value="BH3618-like"/>
    <property type="match status" value="1"/>
</dbReference>
<evidence type="ECO:0000256" key="3">
    <source>
        <dbReference type="ARBA" id="ARBA00022845"/>
    </source>
</evidence>
<keyword evidence="5" id="KW-0966">Cell projection</keyword>
<dbReference type="PANTHER" id="PTHR39190">
    <property type="entry name" value="FLAGELLAR ASSEMBLY FACTOR FLIW"/>
    <property type="match status" value="1"/>
</dbReference>
<evidence type="ECO:0000256" key="1">
    <source>
        <dbReference type="ARBA" id="ARBA00022490"/>
    </source>
</evidence>
<sequence>MKVNTKYHGEVEVAKEELITFEHGIPGFIDEKSFVLLPFSDDSLFLILQSINTASLGFVLTSPFTFFKEYDIELPEHIVDDLQIKTEQDVVIYSILTVQDPFEKTTANLQAPVIVNTAKNLGKQVILNDTNYTTRHQLIQEKVR</sequence>
<accession>A0A1H0WWL6</accession>
<dbReference type="SUPFAM" id="SSF141457">
    <property type="entry name" value="BH3618-like"/>
    <property type="match status" value="1"/>
</dbReference>
<keyword evidence="5" id="KW-0969">Cilium</keyword>
<proteinExistence type="inferred from homology"/>
<reference evidence="6" key="1">
    <citation type="submission" date="2016-10" db="EMBL/GenBank/DDBJ databases">
        <authorList>
            <person name="Varghese N."/>
            <person name="Submissions S."/>
        </authorList>
    </citation>
    <scope>NUCLEOTIDE SEQUENCE [LARGE SCALE GENOMIC DNA]</scope>
    <source>
        <strain evidence="6">IBRC-M10078</strain>
    </source>
</reference>
<dbReference type="PANTHER" id="PTHR39190:SF1">
    <property type="entry name" value="FLAGELLAR ASSEMBLY FACTOR FLIW"/>
    <property type="match status" value="1"/>
</dbReference>
<dbReference type="STRING" id="930152.SAMN05216565_11761"/>
<name>A0A1H0WWL6_9BACI</name>
<keyword evidence="5" id="KW-0282">Flagellum</keyword>
<dbReference type="InterPro" id="IPR003775">
    <property type="entry name" value="Flagellar_assembly_factor_FliW"/>
</dbReference>
<keyword evidence="1 4" id="KW-0963">Cytoplasm</keyword>
<dbReference type="Pfam" id="PF02623">
    <property type="entry name" value="FliW"/>
    <property type="match status" value="1"/>
</dbReference>
<dbReference type="GO" id="GO:0005737">
    <property type="term" value="C:cytoplasm"/>
    <property type="evidence" value="ECO:0007669"/>
    <property type="project" value="UniProtKB-SubCell"/>
</dbReference>
<dbReference type="GO" id="GO:0044780">
    <property type="term" value="P:bacterial-type flagellum assembly"/>
    <property type="evidence" value="ECO:0007669"/>
    <property type="project" value="UniProtKB-UniRule"/>
</dbReference>
<dbReference type="AlphaFoldDB" id="A0A1H0WWL6"/>